<keyword evidence="1" id="KW-1133">Transmembrane helix</keyword>
<dbReference type="AlphaFoldDB" id="A0A8T1N6J5"/>
<comment type="caution">
    <text evidence="2">The sequence shown here is derived from an EMBL/GenBank/DDBJ whole genome shotgun (WGS) entry which is preliminary data.</text>
</comment>
<dbReference type="EMBL" id="CM031824">
    <property type="protein sequence ID" value="KAG6625078.1"/>
    <property type="molecule type" value="Genomic_DNA"/>
</dbReference>
<evidence type="ECO:0000313" key="3">
    <source>
        <dbReference type="Proteomes" id="UP000811609"/>
    </source>
</evidence>
<keyword evidence="1" id="KW-0812">Transmembrane</keyword>
<organism evidence="2 3">
    <name type="scientific">Carya illinoinensis</name>
    <name type="common">Pecan</name>
    <dbReference type="NCBI Taxonomy" id="32201"/>
    <lineage>
        <taxon>Eukaryota</taxon>
        <taxon>Viridiplantae</taxon>
        <taxon>Streptophyta</taxon>
        <taxon>Embryophyta</taxon>
        <taxon>Tracheophyta</taxon>
        <taxon>Spermatophyta</taxon>
        <taxon>Magnoliopsida</taxon>
        <taxon>eudicotyledons</taxon>
        <taxon>Gunneridae</taxon>
        <taxon>Pentapetalae</taxon>
        <taxon>rosids</taxon>
        <taxon>fabids</taxon>
        <taxon>Fagales</taxon>
        <taxon>Juglandaceae</taxon>
        <taxon>Carya</taxon>
    </lineage>
</organism>
<feature type="transmembrane region" description="Helical" evidence="1">
    <location>
        <begin position="6"/>
        <end position="31"/>
    </location>
</feature>
<dbReference type="Proteomes" id="UP000811609">
    <property type="component" value="Chromosome 16"/>
</dbReference>
<protein>
    <submittedName>
        <fullName evidence="2">Uncharacterized protein</fullName>
    </submittedName>
</protein>
<gene>
    <name evidence="2" type="ORF">CIPAW_16G071000</name>
</gene>
<keyword evidence="1" id="KW-0472">Membrane</keyword>
<sequence length="82" mass="9769">MERFTIYSFPLISWICSSAYLGTLYSLHMLFHLRTNKRNLSLYKATDWTPLRIINIDSCLAYVHSYRTLKSSRCLNAREKKF</sequence>
<keyword evidence="3" id="KW-1185">Reference proteome</keyword>
<name>A0A8T1N6J5_CARIL</name>
<proteinExistence type="predicted"/>
<accession>A0A8T1N6J5</accession>
<reference evidence="2" key="1">
    <citation type="submission" date="2020-12" db="EMBL/GenBank/DDBJ databases">
        <title>WGS assembly of Carya illinoinensis cv. Pawnee.</title>
        <authorList>
            <person name="Platts A."/>
            <person name="Shu S."/>
            <person name="Wright S."/>
            <person name="Barry K."/>
            <person name="Edger P."/>
            <person name="Pires J.C."/>
            <person name="Schmutz J."/>
        </authorList>
    </citation>
    <scope>NUCLEOTIDE SEQUENCE</scope>
    <source>
        <tissue evidence="2">Leaf</tissue>
    </source>
</reference>
<evidence type="ECO:0000256" key="1">
    <source>
        <dbReference type="SAM" id="Phobius"/>
    </source>
</evidence>
<evidence type="ECO:0000313" key="2">
    <source>
        <dbReference type="EMBL" id="KAG6625078.1"/>
    </source>
</evidence>